<protein>
    <recommendedName>
        <fullName evidence="3">Chaperone protein DnaJ</fullName>
    </recommendedName>
</protein>
<dbReference type="SUPFAM" id="SSF57938">
    <property type="entry name" value="DnaJ/Hsp40 cysteine-rich domain"/>
    <property type="match status" value="1"/>
</dbReference>
<evidence type="ECO:0008006" key="3">
    <source>
        <dbReference type="Google" id="ProtNLM"/>
    </source>
</evidence>
<proteinExistence type="predicted"/>
<accession>A0ABU2D175</accession>
<evidence type="ECO:0000313" key="2">
    <source>
        <dbReference type="Proteomes" id="UP001246244"/>
    </source>
</evidence>
<sequence length="58" mass="6301">MNDVCRNCGGSGRERCLICDGAGGKWREIEGETEWEKCSLCWGDGINSCINCDGTGRV</sequence>
<name>A0ABU2D175_9EURY</name>
<dbReference type="InterPro" id="IPR036410">
    <property type="entry name" value="HSP_DnaJ_Cys-rich_dom_sf"/>
</dbReference>
<organism evidence="1 2">
    <name type="scientific">Methanosarcina baikalica</name>
    <dbReference type="NCBI Taxonomy" id="3073890"/>
    <lineage>
        <taxon>Archaea</taxon>
        <taxon>Methanobacteriati</taxon>
        <taxon>Methanobacteriota</taxon>
        <taxon>Stenosarchaea group</taxon>
        <taxon>Methanomicrobia</taxon>
        <taxon>Methanosarcinales</taxon>
        <taxon>Methanosarcinaceae</taxon>
        <taxon>Methanosarcina</taxon>
    </lineage>
</organism>
<keyword evidence="2" id="KW-1185">Reference proteome</keyword>
<reference evidence="2" key="1">
    <citation type="submission" date="2023-07" db="EMBL/GenBank/DDBJ databases">
        <title>Whole-genome sequencing of a new Methanosarcina sp. Z-7115.</title>
        <authorList>
            <person name="Zhilina T.N."/>
            <person name="Merkel A.Y."/>
        </authorList>
    </citation>
    <scope>NUCLEOTIDE SEQUENCE [LARGE SCALE GENOMIC DNA]</scope>
    <source>
        <strain evidence="2">Z-7115</strain>
    </source>
</reference>
<dbReference type="EMBL" id="JAVKPK010000026">
    <property type="protein sequence ID" value="MDR7665733.1"/>
    <property type="molecule type" value="Genomic_DNA"/>
</dbReference>
<comment type="caution">
    <text evidence="1">The sequence shown here is derived from an EMBL/GenBank/DDBJ whole genome shotgun (WGS) entry which is preliminary data.</text>
</comment>
<dbReference type="RefSeq" id="WP_310575759.1">
    <property type="nucleotide sequence ID" value="NZ_JAVKPK010000026.1"/>
</dbReference>
<dbReference type="Proteomes" id="UP001246244">
    <property type="component" value="Unassembled WGS sequence"/>
</dbReference>
<evidence type="ECO:0000313" key="1">
    <source>
        <dbReference type="EMBL" id="MDR7665733.1"/>
    </source>
</evidence>
<gene>
    <name evidence="1" type="ORF">RG963_08100</name>
</gene>